<dbReference type="EMBL" id="AP021875">
    <property type="protein sequence ID" value="BBO76151.1"/>
    <property type="molecule type" value="Genomic_DNA"/>
</dbReference>
<protein>
    <submittedName>
        <fullName evidence="1">Uncharacterized protein</fullName>
    </submittedName>
</protein>
<accession>A0A5K7Z8X2</accession>
<reference evidence="1 2" key="1">
    <citation type="submission" date="2019-11" db="EMBL/GenBank/DDBJ databases">
        <title>Comparative genomics of hydrocarbon-degrading Desulfosarcina strains.</title>
        <authorList>
            <person name="Watanabe M."/>
            <person name="Kojima H."/>
            <person name="Fukui M."/>
        </authorList>
    </citation>
    <scope>NUCLEOTIDE SEQUENCE [LARGE SCALE GENOMIC DNA]</scope>
    <source>
        <strain evidence="1 2">PP31</strain>
    </source>
</reference>
<keyword evidence="2" id="KW-1185">Reference proteome</keyword>
<gene>
    <name evidence="1" type="ORF">DSCW_35680</name>
</gene>
<evidence type="ECO:0000313" key="1">
    <source>
        <dbReference type="EMBL" id="BBO76151.1"/>
    </source>
</evidence>
<dbReference type="Proteomes" id="UP000427769">
    <property type="component" value="Chromosome"/>
</dbReference>
<sequence>MEIRKNFKDRTELMLQELRTIKAMVASSRETLDADDGQSVDATWGRNQAAVAVMGDVEHRIDMLIEDEKDFE</sequence>
<organism evidence="1 2">
    <name type="scientific">Desulfosarcina widdelii</name>
    <dbReference type="NCBI Taxonomy" id="947919"/>
    <lineage>
        <taxon>Bacteria</taxon>
        <taxon>Pseudomonadati</taxon>
        <taxon>Thermodesulfobacteriota</taxon>
        <taxon>Desulfobacteria</taxon>
        <taxon>Desulfobacterales</taxon>
        <taxon>Desulfosarcinaceae</taxon>
        <taxon>Desulfosarcina</taxon>
    </lineage>
</organism>
<proteinExistence type="predicted"/>
<dbReference type="KEGG" id="dwd:DSCW_35680"/>
<dbReference type="AlphaFoldDB" id="A0A5K7Z8X2"/>
<dbReference type="RefSeq" id="WP_155305005.1">
    <property type="nucleotide sequence ID" value="NZ_AP021875.1"/>
</dbReference>
<name>A0A5K7Z8X2_9BACT</name>
<evidence type="ECO:0000313" key="2">
    <source>
        <dbReference type="Proteomes" id="UP000427769"/>
    </source>
</evidence>